<feature type="transmembrane region" description="Helical" evidence="1">
    <location>
        <begin position="145"/>
        <end position="167"/>
    </location>
</feature>
<proteinExistence type="predicted"/>
<gene>
    <name evidence="2" type="ORF">IRI77_14165</name>
</gene>
<dbReference type="AlphaFoldDB" id="A0A7S7NWH0"/>
<dbReference type="RefSeq" id="WP_194452694.1">
    <property type="nucleotide sequence ID" value="NZ_CP063849.1"/>
</dbReference>
<name>A0A7S7NWH0_PALFE</name>
<evidence type="ECO:0008006" key="4">
    <source>
        <dbReference type="Google" id="ProtNLM"/>
    </source>
</evidence>
<keyword evidence="3" id="KW-1185">Reference proteome</keyword>
<evidence type="ECO:0000313" key="2">
    <source>
        <dbReference type="EMBL" id="QOY91039.1"/>
    </source>
</evidence>
<dbReference type="EMBL" id="CP063849">
    <property type="protein sequence ID" value="QOY91039.1"/>
    <property type="molecule type" value="Genomic_DNA"/>
</dbReference>
<dbReference type="KEGG" id="pfer:IRI77_14165"/>
<protein>
    <recommendedName>
        <fullName evidence="4">Adenylate cyclase</fullName>
    </recommendedName>
</protein>
<dbReference type="Proteomes" id="UP000593892">
    <property type="component" value="Chromosome"/>
</dbReference>
<evidence type="ECO:0000256" key="1">
    <source>
        <dbReference type="SAM" id="Phobius"/>
    </source>
</evidence>
<keyword evidence="1" id="KW-1133">Transmembrane helix</keyword>
<reference evidence="2 3" key="1">
    <citation type="submission" date="2020-10" db="EMBL/GenBank/DDBJ databases">
        <title>Complete genome sequence of Paludibaculum fermentans P105T, a facultatively anaerobic acidobacterium capable of dissimilatory Fe(III) reduction.</title>
        <authorList>
            <person name="Dedysh S.N."/>
            <person name="Beletsky A.V."/>
            <person name="Kulichevskaya I.S."/>
            <person name="Mardanov A.V."/>
            <person name="Ravin N.V."/>
        </authorList>
    </citation>
    <scope>NUCLEOTIDE SEQUENCE [LARGE SCALE GENOMIC DNA]</scope>
    <source>
        <strain evidence="2 3">P105</strain>
    </source>
</reference>
<keyword evidence="1" id="KW-0812">Transmembrane</keyword>
<organism evidence="2 3">
    <name type="scientific">Paludibaculum fermentans</name>
    <dbReference type="NCBI Taxonomy" id="1473598"/>
    <lineage>
        <taxon>Bacteria</taxon>
        <taxon>Pseudomonadati</taxon>
        <taxon>Acidobacteriota</taxon>
        <taxon>Terriglobia</taxon>
        <taxon>Bryobacterales</taxon>
        <taxon>Bryobacteraceae</taxon>
        <taxon>Paludibaculum</taxon>
    </lineage>
</organism>
<keyword evidence="1" id="KW-0472">Membrane</keyword>
<sequence length="432" mass="47715">MTSGTSEAPAWHSVALAELDRILQSRFLRESKQLCALLSHAVHETLAGREDGLKEYILGLQVFNRPPDYDPRNDAIVRVQASLLRKRLADYYEHEGRDSVLRIELPRGGYTARFVPAKNAALGVEPAVLPQAEDLPVQQLGGGRYWPALLTGMALGALLVTLVALWLNRDRWPRKPASAALWGAVIDSKAETVVSFGVPLFFAGGSGFFVRDTAVNTIFEDTRRVKHLGDVLGYTFRPQEDVYTGIGDAIGTHHVANWLQDRGVQTTVANSNYLGLSDIENKNLVVVSSARFQTLLQQLQRPNVFPFDPGNDGPGSGFAVLNPLPGELPFYRPTGTVGVNTSYAVVSLWPGRQPNTRILYLSGIETWATQGAANYSIDTDRLTDLQRRIDQDPPNGPRGKKGPYFQVLIRVEGKNNRVRTSSYVTHRYLPAN</sequence>
<evidence type="ECO:0000313" key="3">
    <source>
        <dbReference type="Proteomes" id="UP000593892"/>
    </source>
</evidence>
<accession>A0A7S7NWH0</accession>